<sequence length="672" mass="71754">MFTKILIANRGEIACRVAATAHRMGIKTVAVYSEADANAKHVAVCDESVLIGPAPAKESYLRADKIIEVAKATGAQAIHPGYGFLSENEDFADACAKAGIAFIGPPASAIRAMGSKSAAKALMETASVPLVPGYHGDNQDASFLQEQADRIGYPVLLKASAGGGGKGMRIVEKSADFKAALESCKREAINSFGDDKVLVEKYLTRPRHIEIQVFADTKGECVYLFERDCSVQRRHQKVLEEAPAPGMTPERRQAMGEAAVAAAKAVGYVGAGTVEFIANQDGSFYFMEMNTRLQVEHPVTEMITGMDLVEWQLRVAFGEALPKQQHELAIHGHALEARVYAENPEKGFLPSIGTLRHMHTPAAVNFELGKGAIGGDPAAVRIDSGVREGDAISPFYDPMIAKLIVWGKDREEALAHMAQALSEYQVVGLATNIAFLKRLVESQPFASADLDTGLIERNHAALFPQAAGATLEVLALAAASLLASERQGAANDARKPWADTSGWRMNAALRRVLDYGDESGRSPLAVEYANAGWKVEAGGRGALMTLVEQQSKRLVIKLDGSTVRGTVVRDGETFHVFTGGAHHALNYNDPLAHAGEAEAEGGRLTAPMPGKIVAVLVEKGKEVEKGAPLLIMEAMKMEHTIAAPANGTVEDLLYLVGDQVAEGAQLLAFKAA</sequence>
<evidence type="ECO:0000256" key="7">
    <source>
        <dbReference type="PROSITE-ProRule" id="PRU00409"/>
    </source>
</evidence>
<evidence type="ECO:0000256" key="3">
    <source>
        <dbReference type="ARBA" id="ARBA00022741"/>
    </source>
</evidence>
<dbReference type="InterPro" id="IPR011761">
    <property type="entry name" value="ATP-grasp"/>
</dbReference>
<dbReference type="InterPro" id="IPR005481">
    <property type="entry name" value="BC-like_N"/>
</dbReference>
<keyword evidence="2" id="KW-0436">Ligase</keyword>
<dbReference type="PANTHER" id="PTHR18866">
    <property type="entry name" value="CARBOXYLASE:PYRUVATE/ACETYL-COA/PROPIONYL-COA CARBOXYLASE"/>
    <property type="match status" value="1"/>
</dbReference>
<evidence type="ECO:0000256" key="5">
    <source>
        <dbReference type="ARBA" id="ARBA00022946"/>
    </source>
</evidence>
<dbReference type="Pfam" id="PF00364">
    <property type="entry name" value="Biotin_lipoyl"/>
    <property type="match status" value="1"/>
</dbReference>
<dbReference type="GO" id="GO:0046872">
    <property type="term" value="F:metal ion binding"/>
    <property type="evidence" value="ECO:0007669"/>
    <property type="project" value="InterPro"/>
</dbReference>
<dbReference type="InterPro" id="IPR016185">
    <property type="entry name" value="PreATP-grasp_dom_sf"/>
</dbReference>
<dbReference type="GO" id="GO:0005524">
    <property type="term" value="F:ATP binding"/>
    <property type="evidence" value="ECO:0007669"/>
    <property type="project" value="UniProtKB-UniRule"/>
</dbReference>
<dbReference type="InterPro" id="IPR011053">
    <property type="entry name" value="Single_hybrid_motif"/>
</dbReference>
<dbReference type="Gene3D" id="2.40.50.100">
    <property type="match status" value="1"/>
</dbReference>
<dbReference type="FunFam" id="3.40.50.20:FF:000010">
    <property type="entry name" value="Propionyl-CoA carboxylase subunit alpha"/>
    <property type="match status" value="1"/>
</dbReference>
<keyword evidence="5" id="KW-0809">Transit peptide</keyword>
<protein>
    <submittedName>
        <fullName evidence="11">Acetyl/propionyl/methylcrotonyl-CoA carboxylase subunit alpha</fullName>
    </submittedName>
</protein>
<feature type="domain" description="Lipoyl-binding" evidence="8">
    <location>
        <begin position="594"/>
        <end position="670"/>
    </location>
</feature>
<evidence type="ECO:0000313" key="12">
    <source>
        <dbReference type="Proteomes" id="UP000482155"/>
    </source>
</evidence>
<dbReference type="Proteomes" id="UP000482155">
    <property type="component" value="Unassembled WGS sequence"/>
</dbReference>
<dbReference type="Pfam" id="PF21139">
    <property type="entry name" value="BT_MCC_alpha"/>
    <property type="match status" value="1"/>
</dbReference>
<dbReference type="InterPro" id="IPR011764">
    <property type="entry name" value="Biotin_carboxylation_dom"/>
</dbReference>
<keyword evidence="3 7" id="KW-0547">Nucleotide-binding</keyword>
<evidence type="ECO:0000256" key="6">
    <source>
        <dbReference type="ARBA" id="ARBA00023267"/>
    </source>
</evidence>
<dbReference type="PROSITE" id="PS50979">
    <property type="entry name" value="BC"/>
    <property type="match status" value="1"/>
</dbReference>
<dbReference type="PROSITE" id="PS50968">
    <property type="entry name" value="BIOTINYL_LIPOYL"/>
    <property type="match status" value="1"/>
</dbReference>
<dbReference type="InterPro" id="IPR000089">
    <property type="entry name" value="Biotin_lipoyl"/>
</dbReference>
<dbReference type="Pfam" id="PF02785">
    <property type="entry name" value="Biotin_carb_C"/>
    <property type="match status" value="1"/>
</dbReference>
<evidence type="ECO:0000259" key="8">
    <source>
        <dbReference type="PROSITE" id="PS50968"/>
    </source>
</evidence>
<evidence type="ECO:0000256" key="4">
    <source>
        <dbReference type="ARBA" id="ARBA00022840"/>
    </source>
</evidence>
<dbReference type="SMART" id="SM01209">
    <property type="entry name" value="GARS_A"/>
    <property type="match status" value="1"/>
</dbReference>
<evidence type="ECO:0000313" key="11">
    <source>
        <dbReference type="EMBL" id="NEX63242.1"/>
    </source>
</evidence>
<evidence type="ECO:0000259" key="9">
    <source>
        <dbReference type="PROSITE" id="PS50975"/>
    </source>
</evidence>
<feature type="domain" description="ATP-grasp" evidence="9">
    <location>
        <begin position="120"/>
        <end position="317"/>
    </location>
</feature>
<name>A0A6B3SXK1_9BURK</name>
<dbReference type="PROSITE" id="PS00866">
    <property type="entry name" value="CPSASE_1"/>
    <property type="match status" value="1"/>
</dbReference>
<dbReference type="EMBL" id="JAAIVB010000068">
    <property type="protein sequence ID" value="NEX63242.1"/>
    <property type="molecule type" value="Genomic_DNA"/>
</dbReference>
<evidence type="ECO:0000256" key="1">
    <source>
        <dbReference type="ARBA" id="ARBA00001953"/>
    </source>
</evidence>
<dbReference type="SUPFAM" id="SSF56059">
    <property type="entry name" value="Glutathione synthetase ATP-binding domain-like"/>
    <property type="match status" value="1"/>
</dbReference>
<dbReference type="CDD" id="cd06850">
    <property type="entry name" value="biotinyl_domain"/>
    <property type="match status" value="1"/>
</dbReference>
<keyword evidence="4 7" id="KW-0067">ATP-binding</keyword>
<dbReference type="FunFam" id="2.40.50.100:FF:000003">
    <property type="entry name" value="Acetyl-CoA carboxylase biotin carboxyl carrier protein"/>
    <property type="match status" value="1"/>
</dbReference>
<dbReference type="Pfam" id="PF00289">
    <property type="entry name" value="Biotin_carb_N"/>
    <property type="match status" value="1"/>
</dbReference>
<evidence type="ECO:0000256" key="2">
    <source>
        <dbReference type="ARBA" id="ARBA00022598"/>
    </source>
</evidence>
<dbReference type="InterPro" id="IPR005482">
    <property type="entry name" value="Biotin_COase_C"/>
</dbReference>
<dbReference type="FunFam" id="3.30.470.20:FF:000028">
    <property type="entry name" value="Methylcrotonoyl-CoA carboxylase subunit alpha, mitochondrial"/>
    <property type="match status" value="1"/>
</dbReference>
<dbReference type="Pfam" id="PF02786">
    <property type="entry name" value="CPSase_L_D2"/>
    <property type="match status" value="1"/>
</dbReference>
<dbReference type="FunFam" id="3.30.1490.20:FF:000003">
    <property type="entry name" value="acetyl-CoA carboxylase isoform X1"/>
    <property type="match status" value="1"/>
</dbReference>
<dbReference type="SUPFAM" id="SSF51230">
    <property type="entry name" value="Single hybrid motif"/>
    <property type="match status" value="1"/>
</dbReference>
<dbReference type="Gene3D" id="3.30.470.20">
    <property type="entry name" value="ATP-grasp fold, B domain"/>
    <property type="match status" value="1"/>
</dbReference>
<keyword evidence="6" id="KW-0092">Biotin</keyword>
<dbReference type="PANTHER" id="PTHR18866:SF33">
    <property type="entry name" value="METHYLCROTONOYL-COA CARBOXYLASE SUBUNIT ALPHA, MITOCHONDRIAL-RELATED"/>
    <property type="match status" value="1"/>
</dbReference>
<gene>
    <name evidence="11" type="ORF">G3574_19335</name>
</gene>
<dbReference type="GO" id="GO:0016874">
    <property type="term" value="F:ligase activity"/>
    <property type="evidence" value="ECO:0007669"/>
    <property type="project" value="UniProtKB-KW"/>
</dbReference>
<dbReference type="InterPro" id="IPR050856">
    <property type="entry name" value="Biotin_carboxylase_complex"/>
</dbReference>
<comment type="cofactor">
    <cofactor evidence="1">
        <name>biotin</name>
        <dbReference type="ChEBI" id="CHEBI:57586"/>
    </cofactor>
</comment>
<dbReference type="AlphaFoldDB" id="A0A6B3SXK1"/>
<reference evidence="11 12" key="1">
    <citation type="submission" date="2020-02" db="EMBL/GenBank/DDBJ databases">
        <authorList>
            <person name="Kim M.K."/>
        </authorList>
    </citation>
    <scope>NUCLEOTIDE SEQUENCE [LARGE SCALE GENOMIC DNA]</scope>
    <source>
        <strain evidence="11 12">17J57-3</strain>
    </source>
</reference>
<dbReference type="SUPFAM" id="SSF51246">
    <property type="entry name" value="Rudiment single hybrid motif"/>
    <property type="match status" value="1"/>
</dbReference>
<accession>A0A6B3SXK1</accession>
<dbReference type="SUPFAM" id="SSF52440">
    <property type="entry name" value="PreATP-grasp domain"/>
    <property type="match status" value="1"/>
</dbReference>
<dbReference type="SMART" id="SM00878">
    <property type="entry name" value="Biotin_carb_C"/>
    <property type="match status" value="1"/>
</dbReference>
<keyword evidence="12" id="KW-1185">Reference proteome</keyword>
<dbReference type="PROSITE" id="PS00867">
    <property type="entry name" value="CPSASE_2"/>
    <property type="match status" value="1"/>
</dbReference>
<dbReference type="RefSeq" id="WP_163966901.1">
    <property type="nucleotide sequence ID" value="NZ_JAAIVB010000068.1"/>
</dbReference>
<comment type="caution">
    <text evidence="11">The sequence shown here is derived from an EMBL/GenBank/DDBJ whole genome shotgun (WGS) entry which is preliminary data.</text>
</comment>
<dbReference type="InterPro" id="IPR048429">
    <property type="entry name" value="MCC_alpha_BT"/>
</dbReference>
<feature type="domain" description="Biotin carboxylation" evidence="10">
    <location>
        <begin position="1"/>
        <end position="460"/>
    </location>
</feature>
<organism evidence="11 12">
    <name type="scientific">Noviherbaspirillum galbum</name>
    <dbReference type="NCBI Taxonomy" id="2709383"/>
    <lineage>
        <taxon>Bacteria</taxon>
        <taxon>Pseudomonadati</taxon>
        <taxon>Pseudomonadota</taxon>
        <taxon>Betaproteobacteria</taxon>
        <taxon>Burkholderiales</taxon>
        <taxon>Oxalobacteraceae</taxon>
        <taxon>Noviherbaspirillum</taxon>
    </lineage>
</organism>
<dbReference type="Gene3D" id="3.30.700.40">
    <property type="match status" value="1"/>
</dbReference>
<evidence type="ECO:0000259" key="10">
    <source>
        <dbReference type="PROSITE" id="PS50979"/>
    </source>
</evidence>
<dbReference type="InterPro" id="IPR011054">
    <property type="entry name" value="Rudment_hybrid_motif"/>
</dbReference>
<dbReference type="NCBIfam" id="NF006367">
    <property type="entry name" value="PRK08591.1"/>
    <property type="match status" value="1"/>
</dbReference>
<proteinExistence type="predicted"/>
<dbReference type="InterPro" id="IPR005479">
    <property type="entry name" value="CPAse_ATP-bd"/>
</dbReference>
<dbReference type="PROSITE" id="PS50975">
    <property type="entry name" value="ATP_GRASP"/>
    <property type="match status" value="1"/>
</dbReference>